<dbReference type="GO" id="GO:0003676">
    <property type="term" value="F:nucleic acid binding"/>
    <property type="evidence" value="ECO:0007669"/>
    <property type="project" value="InterPro"/>
</dbReference>
<evidence type="ECO:0000313" key="2">
    <source>
        <dbReference type="Proteomes" id="UP000499080"/>
    </source>
</evidence>
<dbReference type="PANTHER" id="PTHR46060:SF1">
    <property type="entry name" value="MARINER MOS1 TRANSPOSASE-LIKE PROTEIN"/>
    <property type="match status" value="1"/>
</dbReference>
<accession>A0A4Y2I204</accession>
<organism evidence="1 2">
    <name type="scientific">Araneus ventricosus</name>
    <name type="common">Orbweaver spider</name>
    <name type="synonym">Epeira ventricosa</name>
    <dbReference type="NCBI Taxonomy" id="182803"/>
    <lineage>
        <taxon>Eukaryota</taxon>
        <taxon>Metazoa</taxon>
        <taxon>Ecdysozoa</taxon>
        <taxon>Arthropoda</taxon>
        <taxon>Chelicerata</taxon>
        <taxon>Arachnida</taxon>
        <taxon>Araneae</taxon>
        <taxon>Araneomorphae</taxon>
        <taxon>Entelegynae</taxon>
        <taxon>Araneoidea</taxon>
        <taxon>Araneidae</taxon>
        <taxon>Araneus</taxon>
    </lineage>
</organism>
<reference evidence="1 2" key="1">
    <citation type="journal article" date="2019" name="Sci. Rep.">
        <title>Orb-weaving spider Araneus ventricosus genome elucidates the spidroin gene catalogue.</title>
        <authorList>
            <person name="Kono N."/>
            <person name="Nakamura H."/>
            <person name="Ohtoshi R."/>
            <person name="Moran D.A.P."/>
            <person name="Shinohara A."/>
            <person name="Yoshida Y."/>
            <person name="Fujiwara M."/>
            <person name="Mori M."/>
            <person name="Tomita M."/>
            <person name="Arakawa K."/>
        </authorList>
    </citation>
    <scope>NUCLEOTIDE SEQUENCE [LARGE SCALE GENOMIC DNA]</scope>
</reference>
<name>A0A4Y2I204_ARAVE</name>
<sequence>MLFHYDNASHHTVRLIKKKIEELQWYIFKHPPYSPDLALSDYNLFDLLKFHLGDKRFMTDADAELQIYKWLGQLSNNFSAAGFGKLIKRWDMCIKVNGNYVEK</sequence>
<gene>
    <name evidence="1" type="ORF">AVEN_269219_1</name>
</gene>
<dbReference type="InterPro" id="IPR036397">
    <property type="entry name" value="RNaseH_sf"/>
</dbReference>
<dbReference type="AlphaFoldDB" id="A0A4Y2I204"/>
<dbReference type="OrthoDB" id="6432034at2759"/>
<keyword evidence="2" id="KW-1185">Reference proteome</keyword>
<proteinExistence type="predicted"/>
<dbReference type="Gene3D" id="3.30.420.10">
    <property type="entry name" value="Ribonuclease H-like superfamily/Ribonuclease H"/>
    <property type="match status" value="1"/>
</dbReference>
<dbReference type="InterPro" id="IPR052709">
    <property type="entry name" value="Transposase-MT_Hybrid"/>
</dbReference>
<protein>
    <recommendedName>
        <fullName evidence="3">Histone-lysine N-methyltransferase SETMAR</fullName>
    </recommendedName>
</protein>
<dbReference type="Proteomes" id="UP000499080">
    <property type="component" value="Unassembled WGS sequence"/>
</dbReference>
<dbReference type="EMBL" id="BGPR01002331">
    <property type="protein sequence ID" value="GBM71751.1"/>
    <property type="molecule type" value="Genomic_DNA"/>
</dbReference>
<dbReference type="PANTHER" id="PTHR46060">
    <property type="entry name" value="MARINER MOS1 TRANSPOSASE-LIKE PROTEIN"/>
    <property type="match status" value="1"/>
</dbReference>
<comment type="caution">
    <text evidence="1">The sequence shown here is derived from an EMBL/GenBank/DDBJ whole genome shotgun (WGS) entry which is preliminary data.</text>
</comment>
<evidence type="ECO:0000313" key="1">
    <source>
        <dbReference type="EMBL" id="GBM71751.1"/>
    </source>
</evidence>
<evidence type="ECO:0008006" key="3">
    <source>
        <dbReference type="Google" id="ProtNLM"/>
    </source>
</evidence>